<proteinExistence type="predicted"/>
<dbReference type="RefSeq" id="WP_108899993.1">
    <property type="nucleotide sequence ID" value="NZ_CP029185.2"/>
</dbReference>
<dbReference type="OrthoDB" id="5944162at2"/>
<reference evidence="2 3" key="1">
    <citation type="journal article" date="2019" name="Int. J. Syst. Evol. Microbiol.">
        <title>Limnobaculum parvum gen. nov., sp. nov., isolated from a freshwater lake.</title>
        <authorList>
            <person name="Baek C."/>
            <person name="Shin S.K."/>
            <person name="Yi H."/>
        </authorList>
    </citation>
    <scope>NUCLEOTIDE SEQUENCE [LARGE SCALE GENOMIC DNA]</scope>
    <source>
        <strain evidence="2 3">HYN0051</strain>
    </source>
</reference>
<evidence type="ECO:0000256" key="1">
    <source>
        <dbReference type="SAM" id="SignalP"/>
    </source>
</evidence>
<accession>A0A2Y9TW28</accession>
<dbReference type="KEGG" id="lpv:HYN51_04695"/>
<dbReference type="GO" id="GO:0042597">
    <property type="term" value="C:periplasmic space"/>
    <property type="evidence" value="ECO:0007669"/>
    <property type="project" value="InterPro"/>
</dbReference>
<dbReference type="AlphaFoldDB" id="A0A2Y9TW28"/>
<keyword evidence="3" id="KW-1185">Reference proteome</keyword>
<feature type="chain" id="PRO_5016040339" evidence="1">
    <location>
        <begin position="25"/>
        <end position="308"/>
    </location>
</feature>
<gene>
    <name evidence="2" type="ORF">HYN51_04695</name>
</gene>
<dbReference type="Proteomes" id="UP000244908">
    <property type="component" value="Chromosome"/>
</dbReference>
<dbReference type="InterPro" id="IPR010794">
    <property type="entry name" value="MalM"/>
</dbReference>
<evidence type="ECO:0000313" key="3">
    <source>
        <dbReference type="Proteomes" id="UP000244908"/>
    </source>
</evidence>
<name>A0A2Y9TW28_9GAMM</name>
<dbReference type="GO" id="GO:0008643">
    <property type="term" value="P:carbohydrate transport"/>
    <property type="evidence" value="ECO:0007669"/>
    <property type="project" value="InterPro"/>
</dbReference>
<keyword evidence="1" id="KW-0732">Signal</keyword>
<feature type="signal peptide" evidence="1">
    <location>
        <begin position="1"/>
        <end position="24"/>
    </location>
</feature>
<organism evidence="2 3">
    <name type="scientific">Limnobaculum parvum</name>
    <dbReference type="NCBI Taxonomy" id="2172103"/>
    <lineage>
        <taxon>Bacteria</taxon>
        <taxon>Pseudomonadati</taxon>
        <taxon>Pseudomonadota</taxon>
        <taxon>Gammaproteobacteria</taxon>
        <taxon>Enterobacterales</taxon>
        <taxon>Budviciaceae</taxon>
        <taxon>Limnobaculum</taxon>
    </lineage>
</organism>
<dbReference type="NCBIfam" id="NF007855">
    <property type="entry name" value="PRK10564.1"/>
    <property type="match status" value="1"/>
</dbReference>
<sequence>MNNKYLALCLALALVSGMSSQAQAVSLFSDNVQAPESVTTAPTLSGSKLQQLPWQSLVPPTTQTIKLNAASPQLSQGDIRGAIATIALPANRGTLEITLSSLVDNKSVYAPNVLVLDEQMRPAAYYPSERFTYAGPEVMDSDRLQGTLRLTPALGQQQIYMLVYTTNKDLQQTTKLTAPAKAYAKGVGNAVPDIPDPIAQHSEQGTLKVVVKSDQQNGNVMIGQLMPASSSDAAATAVIPAPAAAPVAKAHAAPEKVLTDTETYFNQSIRAAVKQGDIDKALKLLDEAERLGSTTARETFVGSVKAKK</sequence>
<dbReference type="EMBL" id="CP029185">
    <property type="protein sequence ID" value="AWH87917.1"/>
    <property type="molecule type" value="Genomic_DNA"/>
</dbReference>
<dbReference type="Pfam" id="PF07148">
    <property type="entry name" value="MalM"/>
    <property type="match status" value="1"/>
</dbReference>
<protein>
    <submittedName>
        <fullName evidence="2">Maltose operon protein MalM</fullName>
    </submittedName>
</protein>
<evidence type="ECO:0000313" key="2">
    <source>
        <dbReference type="EMBL" id="AWH87917.1"/>
    </source>
</evidence>